<protein>
    <submittedName>
        <fullName evidence="2">PilZ domain-containing protein</fullName>
    </submittedName>
</protein>
<name>A0ABT9IBD7_9ACTN</name>
<dbReference type="SUPFAM" id="SSF141371">
    <property type="entry name" value="PilZ domain-like"/>
    <property type="match status" value="1"/>
</dbReference>
<feature type="domain" description="PilZ" evidence="1">
    <location>
        <begin position="99"/>
        <end position="200"/>
    </location>
</feature>
<organism evidence="2 3">
    <name type="scientific">Blastococcus carthaginiensis</name>
    <dbReference type="NCBI Taxonomy" id="3050034"/>
    <lineage>
        <taxon>Bacteria</taxon>
        <taxon>Bacillati</taxon>
        <taxon>Actinomycetota</taxon>
        <taxon>Actinomycetes</taxon>
        <taxon>Geodermatophilales</taxon>
        <taxon>Geodermatophilaceae</taxon>
        <taxon>Blastococcus</taxon>
    </lineage>
</organism>
<evidence type="ECO:0000313" key="3">
    <source>
        <dbReference type="Proteomes" id="UP001233673"/>
    </source>
</evidence>
<gene>
    <name evidence="2" type="ORF">QOZ88_07835</name>
</gene>
<accession>A0ABT9IBD7</accession>
<evidence type="ECO:0000313" key="2">
    <source>
        <dbReference type="EMBL" id="MDP5182547.1"/>
    </source>
</evidence>
<evidence type="ECO:0000259" key="1">
    <source>
        <dbReference type="Pfam" id="PF07238"/>
    </source>
</evidence>
<dbReference type="Gene3D" id="2.40.10.220">
    <property type="entry name" value="predicted glycosyltransferase like domains"/>
    <property type="match status" value="1"/>
</dbReference>
<dbReference type="Pfam" id="PF07238">
    <property type="entry name" value="PilZ"/>
    <property type="match status" value="1"/>
</dbReference>
<dbReference type="InterPro" id="IPR009875">
    <property type="entry name" value="PilZ_domain"/>
</dbReference>
<dbReference type="RefSeq" id="WP_305999236.1">
    <property type="nucleotide sequence ID" value="NZ_JASNFN010000005.1"/>
</dbReference>
<sequence>MTDPQHDRPEESTQADVTLVARGLTATAQVEVSNENTIVVRPLGEGTEWKRAIKPGDPVALYWVSGYEERSLPAKITSVEVGEEPLWHLVPTGPAERSQRRRTVRARVEVPVVMPWLDGLLVGSTVDLSEAGLRALVDGWGLPPEPGTRAHMTLTIGDDTVDVRGAVVRQQVQGARWLLSMQFHDVEEKDADVLRRRVFQALREERAAALD</sequence>
<keyword evidence="3" id="KW-1185">Reference proteome</keyword>
<dbReference type="Proteomes" id="UP001233673">
    <property type="component" value="Unassembled WGS sequence"/>
</dbReference>
<reference evidence="3" key="1">
    <citation type="submission" date="2023-05" db="EMBL/GenBank/DDBJ databases">
        <title>Draft genome of Pseudofrankia sp. BMG5.37.</title>
        <authorList>
            <person name="Gtari M."/>
            <person name="Ghodhbane F."/>
            <person name="Sbissi I."/>
        </authorList>
    </citation>
    <scope>NUCLEOTIDE SEQUENCE [LARGE SCALE GENOMIC DNA]</scope>
    <source>
        <strain evidence="3">BMG 814</strain>
    </source>
</reference>
<proteinExistence type="predicted"/>
<comment type="caution">
    <text evidence="2">The sequence shown here is derived from an EMBL/GenBank/DDBJ whole genome shotgun (WGS) entry which is preliminary data.</text>
</comment>
<dbReference type="EMBL" id="JASNFN010000005">
    <property type="protein sequence ID" value="MDP5182547.1"/>
    <property type="molecule type" value="Genomic_DNA"/>
</dbReference>